<dbReference type="Proteomes" id="UP000245207">
    <property type="component" value="Unassembled WGS sequence"/>
</dbReference>
<proteinExistence type="predicted"/>
<feature type="transmembrane region" description="Helical" evidence="1">
    <location>
        <begin position="105"/>
        <end position="126"/>
    </location>
</feature>
<dbReference type="EMBL" id="PKPP01001047">
    <property type="protein sequence ID" value="PWA86179.1"/>
    <property type="molecule type" value="Genomic_DNA"/>
</dbReference>
<name>A0A2U1PKC1_ARTAN</name>
<dbReference type="STRING" id="35608.A0A2U1PKC1"/>
<comment type="caution">
    <text evidence="2">The sequence shown here is derived from an EMBL/GenBank/DDBJ whole genome shotgun (WGS) entry which is preliminary data.</text>
</comment>
<reference evidence="2 3" key="1">
    <citation type="journal article" date="2018" name="Mol. Plant">
        <title>The genome of Artemisia annua provides insight into the evolution of Asteraceae family and artemisinin biosynthesis.</title>
        <authorList>
            <person name="Shen Q."/>
            <person name="Zhang L."/>
            <person name="Liao Z."/>
            <person name="Wang S."/>
            <person name="Yan T."/>
            <person name="Shi P."/>
            <person name="Liu M."/>
            <person name="Fu X."/>
            <person name="Pan Q."/>
            <person name="Wang Y."/>
            <person name="Lv Z."/>
            <person name="Lu X."/>
            <person name="Zhang F."/>
            <person name="Jiang W."/>
            <person name="Ma Y."/>
            <person name="Chen M."/>
            <person name="Hao X."/>
            <person name="Li L."/>
            <person name="Tang Y."/>
            <person name="Lv G."/>
            <person name="Zhou Y."/>
            <person name="Sun X."/>
            <person name="Brodelius P.E."/>
            <person name="Rose J.K.C."/>
            <person name="Tang K."/>
        </authorList>
    </citation>
    <scope>NUCLEOTIDE SEQUENCE [LARGE SCALE GENOMIC DNA]</scope>
    <source>
        <strain evidence="3">cv. Huhao1</strain>
        <tissue evidence="2">Leaf</tissue>
    </source>
</reference>
<evidence type="ECO:0000313" key="3">
    <source>
        <dbReference type="Proteomes" id="UP000245207"/>
    </source>
</evidence>
<keyword evidence="1" id="KW-0812">Transmembrane</keyword>
<gene>
    <name evidence="2" type="ORF">CTI12_AA142010</name>
</gene>
<evidence type="ECO:0000256" key="1">
    <source>
        <dbReference type="SAM" id="Phobius"/>
    </source>
</evidence>
<dbReference type="AlphaFoldDB" id="A0A2U1PKC1"/>
<organism evidence="2 3">
    <name type="scientific">Artemisia annua</name>
    <name type="common">Sweet wormwood</name>
    <dbReference type="NCBI Taxonomy" id="35608"/>
    <lineage>
        <taxon>Eukaryota</taxon>
        <taxon>Viridiplantae</taxon>
        <taxon>Streptophyta</taxon>
        <taxon>Embryophyta</taxon>
        <taxon>Tracheophyta</taxon>
        <taxon>Spermatophyta</taxon>
        <taxon>Magnoliopsida</taxon>
        <taxon>eudicotyledons</taxon>
        <taxon>Gunneridae</taxon>
        <taxon>Pentapetalae</taxon>
        <taxon>asterids</taxon>
        <taxon>campanulids</taxon>
        <taxon>Asterales</taxon>
        <taxon>Asteraceae</taxon>
        <taxon>Asteroideae</taxon>
        <taxon>Anthemideae</taxon>
        <taxon>Artemisiinae</taxon>
        <taxon>Artemisia</taxon>
    </lineage>
</organism>
<evidence type="ECO:0000313" key="2">
    <source>
        <dbReference type="EMBL" id="PWA86179.1"/>
    </source>
</evidence>
<feature type="transmembrane region" description="Helical" evidence="1">
    <location>
        <begin position="66"/>
        <end position="99"/>
    </location>
</feature>
<protein>
    <submittedName>
        <fullName evidence="2">Uncharacterized protein</fullName>
    </submittedName>
</protein>
<keyword evidence="3" id="KW-1185">Reference proteome</keyword>
<sequence length="168" mass="19549">MATTLQPTLRGFSIVNETNNITSTAIDSFTQFVSVVETFFGYVIRTFDYLIPPETRDKKIRQWLPLIAPYLLPCLVLIICICCFNCLCSCIGSFIILLFRCIVFIVRFLFMIMFSIIRVIFMRYCCEKRTKMMRGSSKSSVMNERGELEEDPQGYYSNLREDPIVYVC</sequence>
<keyword evidence="1" id="KW-1133">Transmembrane helix</keyword>
<keyword evidence="1" id="KW-0472">Membrane</keyword>
<accession>A0A2U1PKC1</accession>